<keyword evidence="2" id="KW-1185">Reference proteome</keyword>
<reference evidence="1 2" key="2">
    <citation type="journal article" date="2009" name="PLoS ONE">
        <title>An integrated genetic and cytogenetic map of the cucumber genome.</title>
        <authorList>
            <person name="Ren Y."/>
            <person name="Zhang Z."/>
            <person name="Liu J."/>
            <person name="Staub J.E."/>
            <person name="Han Y."/>
            <person name="Cheng Z."/>
            <person name="Li X."/>
            <person name="Lu J."/>
            <person name="Miao H."/>
            <person name="Kang H."/>
            <person name="Xie B."/>
            <person name="Gu X."/>
            <person name="Wang X."/>
            <person name="Du Y."/>
            <person name="Jin W."/>
            <person name="Huang S."/>
        </authorList>
    </citation>
    <scope>NUCLEOTIDE SEQUENCE [LARGE SCALE GENOMIC DNA]</scope>
    <source>
        <strain evidence="2">cv. 9930</strain>
    </source>
</reference>
<organism evidence="1 2">
    <name type="scientific">Cucumis sativus</name>
    <name type="common">Cucumber</name>
    <dbReference type="NCBI Taxonomy" id="3659"/>
    <lineage>
        <taxon>Eukaryota</taxon>
        <taxon>Viridiplantae</taxon>
        <taxon>Streptophyta</taxon>
        <taxon>Embryophyta</taxon>
        <taxon>Tracheophyta</taxon>
        <taxon>Spermatophyta</taxon>
        <taxon>Magnoliopsida</taxon>
        <taxon>eudicotyledons</taxon>
        <taxon>Gunneridae</taxon>
        <taxon>Pentapetalae</taxon>
        <taxon>rosids</taxon>
        <taxon>fabids</taxon>
        <taxon>Cucurbitales</taxon>
        <taxon>Cucurbitaceae</taxon>
        <taxon>Benincaseae</taxon>
        <taxon>Cucumis</taxon>
    </lineage>
</organism>
<proteinExistence type="predicted"/>
<reference evidence="1 2" key="4">
    <citation type="journal article" date="2011" name="BMC Genomics">
        <title>RNA-Seq improves annotation of protein-coding genes in the cucumber genome.</title>
        <authorList>
            <person name="Li Z."/>
            <person name="Zhang Z."/>
            <person name="Yan P."/>
            <person name="Huang S."/>
            <person name="Fei Z."/>
            <person name="Lin K."/>
        </authorList>
    </citation>
    <scope>NUCLEOTIDE SEQUENCE [LARGE SCALE GENOMIC DNA]</scope>
    <source>
        <strain evidence="2">cv. 9930</strain>
    </source>
</reference>
<dbReference type="Proteomes" id="UP000029981">
    <property type="component" value="Chromosome 3"/>
</dbReference>
<reference evidence="1 2" key="3">
    <citation type="journal article" date="2010" name="BMC Genomics">
        <title>Transcriptome sequencing and comparative analysis of cucumber flowers with different sex types.</title>
        <authorList>
            <person name="Guo S."/>
            <person name="Zheng Y."/>
            <person name="Joung J.G."/>
            <person name="Liu S."/>
            <person name="Zhang Z."/>
            <person name="Crasta O.R."/>
            <person name="Sobral B.W."/>
            <person name="Xu Y."/>
            <person name="Huang S."/>
            <person name="Fei Z."/>
        </authorList>
    </citation>
    <scope>NUCLEOTIDE SEQUENCE [LARGE SCALE GENOMIC DNA]</scope>
    <source>
        <strain evidence="2">cv. 9930</strain>
    </source>
</reference>
<evidence type="ECO:0000313" key="1">
    <source>
        <dbReference type="EMBL" id="KGN56637.1"/>
    </source>
</evidence>
<dbReference type="EMBL" id="CM002924">
    <property type="protein sequence ID" value="KGN56637.1"/>
    <property type="molecule type" value="Genomic_DNA"/>
</dbReference>
<sequence length="78" mass="8770">MNIKDVYEHINRRWISAGPRNKHILNAFTTQRIEDDASKGGRGEKRSRVGANKLPGVSAHLLVHLLTLQLQIKPFVSA</sequence>
<protein>
    <submittedName>
        <fullName evidence="1">Uncharacterized protein</fullName>
    </submittedName>
</protein>
<accession>A0A0A0L7P9</accession>
<dbReference type="Gramene" id="KGN56637">
    <property type="protein sequence ID" value="KGN56637"/>
    <property type="gene ID" value="Csa_3G127000"/>
</dbReference>
<dbReference type="AlphaFoldDB" id="A0A0A0L7P9"/>
<name>A0A0A0L7P9_CUCSA</name>
<gene>
    <name evidence="1" type="ORF">Csa_3G127000</name>
</gene>
<evidence type="ECO:0000313" key="2">
    <source>
        <dbReference type="Proteomes" id="UP000029981"/>
    </source>
</evidence>
<reference evidence="1 2" key="1">
    <citation type="journal article" date="2009" name="Nat. Genet.">
        <title>The genome of the cucumber, Cucumis sativus L.</title>
        <authorList>
            <person name="Huang S."/>
            <person name="Li R."/>
            <person name="Zhang Z."/>
            <person name="Li L."/>
            <person name="Gu X."/>
            <person name="Fan W."/>
            <person name="Lucas W.J."/>
            <person name="Wang X."/>
            <person name="Xie B."/>
            <person name="Ni P."/>
            <person name="Ren Y."/>
            <person name="Zhu H."/>
            <person name="Li J."/>
            <person name="Lin K."/>
            <person name="Jin W."/>
            <person name="Fei Z."/>
            <person name="Li G."/>
            <person name="Staub J."/>
            <person name="Kilian A."/>
            <person name="van der Vossen E.A."/>
            <person name="Wu Y."/>
            <person name="Guo J."/>
            <person name="He J."/>
            <person name="Jia Z."/>
            <person name="Ren Y."/>
            <person name="Tian G."/>
            <person name="Lu Y."/>
            <person name="Ruan J."/>
            <person name="Qian W."/>
            <person name="Wang M."/>
            <person name="Huang Q."/>
            <person name="Li B."/>
            <person name="Xuan Z."/>
            <person name="Cao J."/>
            <person name="Asan"/>
            <person name="Wu Z."/>
            <person name="Zhang J."/>
            <person name="Cai Q."/>
            <person name="Bai Y."/>
            <person name="Zhao B."/>
            <person name="Han Y."/>
            <person name="Li Y."/>
            <person name="Li X."/>
            <person name="Wang S."/>
            <person name="Shi Q."/>
            <person name="Liu S."/>
            <person name="Cho W.K."/>
            <person name="Kim J.Y."/>
            <person name="Xu Y."/>
            <person name="Heller-Uszynska K."/>
            <person name="Miao H."/>
            <person name="Cheng Z."/>
            <person name="Zhang S."/>
            <person name="Wu J."/>
            <person name="Yang Y."/>
            <person name="Kang H."/>
            <person name="Li M."/>
            <person name="Liang H."/>
            <person name="Ren X."/>
            <person name="Shi Z."/>
            <person name="Wen M."/>
            <person name="Jian M."/>
            <person name="Yang H."/>
            <person name="Zhang G."/>
            <person name="Yang Z."/>
            <person name="Chen R."/>
            <person name="Liu S."/>
            <person name="Li J."/>
            <person name="Ma L."/>
            <person name="Liu H."/>
            <person name="Zhou Y."/>
            <person name="Zhao J."/>
            <person name="Fang X."/>
            <person name="Li G."/>
            <person name="Fang L."/>
            <person name="Li Y."/>
            <person name="Liu D."/>
            <person name="Zheng H."/>
            <person name="Zhang Y."/>
            <person name="Qin N."/>
            <person name="Li Z."/>
            <person name="Yang G."/>
            <person name="Yang S."/>
            <person name="Bolund L."/>
            <person name="Kristiansen K."/>
            <person name="Zheng H."/>
            <person name="Li S."/>
            <person name="Zhang X."/>
            <person name="Yang H."/>
            <person name="Wang J."/>
            <person name="Sun R."/>
            <person name="Zhang B."/>
            <person name="Jiang S."/>
            <person name="Wang J."/>
            <person name="Du Y."/>
            <person name="Li S."/>
        </authorList>
    </citation>
    <scope>NUCLEOTIDE SEQUENCE [LARGE SCALE GENOMIC DNA]</scope>
    <source>
        <strain evidence="2">cv. 9930</strain>
    </source>
</reference>